<feature type="domain" description="Histidine kinase" evidence="18">
    <location>
        <begin position="133"/>
        <end position="346"/>
    </location>
</feature>
<keyword evidence="4" id="KW-1003">Cell membrane</keyword>
<dbReference type="Pfam" id="PF00512">
    <property type="entry name" value="HisKA"/>
    <property type="match status" value="1"/>
</dbReference>
<evidence type="ECO:0000259" key="19">
    <source>
        <dbReference type="PROSITE" id="PS50885"/>
    </source>
</evidence>
<dbReference type="InterPro" id="IPR003594">
    <property type="entry name" value="HATPase_dom"/>
</dbReference>
<keyword evidence="12" id="KW-0902">Two-component regulatory system</keyword>
<dbReference type="GO" id="GO:0016301">
    <property type="term" value="F:kinase activity"/>
    <property type="evidence" value="ECO:0007669"/>
    <property type="project" value="UniProtKB-KW"/>
</dbReference>
<dbReference type="Gene3D" id="6.10.340.10">
    <property type="match status" value="1"/>
</dbReference>
<keyword evidence="7 17" id="KW-0812">Transmembrane</keyword>
<keyword evidence="9 20" id="KW-0418">Kinase</keyword>
<evidence type="ECO:0000256" key="4">
    <source>
        <dbReference type="ARBA" id="ARBA00022475"/>
    </source>
</evidence>
<dbReference type="RefSeq" id="WP_209875124.1">
    <property type="nucleotide sequence ID" value="NZ_JAGGLV010000010.1"/>
</dbReference>
<dbReference type="InterPro" id="IPR004358">
    <property type="entry name" value="Sig_transdc_His_kin-like_C"/>
</dbReference>
<dbReference type="Gene3D" id="3.30.565.10">
    <property type="entry name" value="Histidine kinase-like ATPase, C-terminal domain"/>
    <property type="match status" value="1"/>
</dbReference>
<evidence type="ECO:0000256" key="13">
    <source>
        <dbReference type="ARBA" id="ARBA00023026"/>
    </source>
</evidence>
<feature type="transmembrane region" description="Helical" evidence="17">
    <location>
        <begin position="48"/>
        <end position="70"/>
    </location>
</feature>
<keyword evidence="6" id="KW-0808">Transferase</keyword>
<dbReference type="InterPro" id="IPR005467">
    <property type="entry name" value="His_kinase_dom"/>
</dbReference>
<dbReference type="EMBL" id="JAGGLV010000010">
    <property type="protein sequence ID" value="MBP2113264.1"/>
    <property type="molecule type" value="Genomic_DNA"/>
</dbReference>
<evidence type="ECO:0000256" key="6">
    <source>
        <dbReference type="ARBA" id="ARBA00022679"/>
    </source>
</evidence>
<dbReference type="SUPFAM" id="SSF55874">
    <property type="entry name" value="ATPase domain of HSP90 chaperone/DNA topoisomerase II/histidine kinase"/>
    <property type="match status" value="1"/>
</dbReference>
<dbReference type="Pfam" id="PF00672">
    <property type="entry name" value="HAMP"/>
    <property type="match status" value="1"/>
</dbReference>
<evidence type="ECO:0000256" key="3">
    <source>
        <dbReference type="ARBA" id="ARBA00012438"/>
    </source>
</evidence>
<evidence type="ECO:0000256" key="14">
    <source>
        <dbReference type="ARBA" id="ARBA00023136"/>
    </source>
</evidence>
<comment type="function">
    <text evidence="15">Member of the two-component regulatory system HssS/HssR involved in intracellular heme homeostasis and tempering of staphylococcal virulence. HssS functions as a heme sensor histidine kinase which is autophosphorylated at a histidine residue and transfers its phosphate group to an aspartate residue of HssR. HssR/HssS activates the expression of hrtAB, an efflux pump, in response to extracellular heme, hemin, hemoglobin or blood.</text>
</comment>
<evidence type="ECO:0000256" key="15">
    <source>
        <dbReference type="ARBA" id="ARBA00037219"/>
    </source>
</evidence>
<comment type="subcellular location">
    <subcellularLocation>
        <location evidence="2">Cell membrane</location>
        <topology evidence="2">Multi-pass membrane protein</topology>
    </subcellularLocation>
</comment>
<keyword evidence="10" id="KW-0067">ATP-binding</keyword>
<evidence type="ECO:0000256" key="8">
    <source>
        <dbReference type="ARBA" id="ARBA00022741"/>
    </source>
</evidence>
<keyword evidence="11 17" id="KW-1133">Transmembrane helix</keyword>
<dbReference type="PROSITE" id="PS50109">
    <property type="entry name" value="HIS_KIN"/>
    <property type="match status" value="1"/>
</dbReference>
<organism evidence="20 21">
    <name type="scientific">Paenibacillus silagei</name>
    <dbReference type="NCBI Taxonomy" id="1670801"/>
    <lineage>
        <taxon>Bacteria</taxon>
        <taxon>Bacillati</taxon>
        <taxon>Bacillota</taxon>
        <taxon>Bacilli</taxon>
        <taxon>Bacillales</taxon>
        <taxon>Paenibacillaceae</taxon>
        <taxon>Paenibacillus</taxon>
    </lineage>
</organism>
<comment type="catalytic activity">
    <reaction evidence="1">
        <text>ATP + protein L-histidine = ADP + protein N-phospho-L-histidine.</text>
        <dbReference type="EC" id="2.7.13.3"/>
    </reaction>
</comment>
<dbReference type="SMART" id="SM00304">
    <property type="entry name" value="HAMP"/>
    <property type="match status" value="1"/>
</dbReference>
<sequence>MIRGRDRGLWWYFVSMVFVIILFFVFILGVIALLYYRLGNHTREHGNPFPPVLTMILFSLVVGTTITIMVGKKILAPITDFSRAAKEIADGNFNIYLNESHRINEISEVAHHFNLMVQELRSIETLRNDFVVNVSHEFKTPIAAIEGYAMLLQEENLSKEEHNEYTGMIIESSRQLSNLSGNILKISKLENQEMLSELAEYPLDEQLRQALLLLESLWSAKQLNLDIELDEQRYYGNEELMMQVWLNVLGNAIKFTPEGGTISVALHSDGAWISVVIADTGIGMTPKVRKHIFEKFYQGDPARAAGGNGLGLPLAARIISLSKGTIEVRSEPGQGSAFTIKLPVGGG</sequence>
<dbReference type="PANTHER" id="PTHR45528:SF11">
    <property type="entry name" value="HISTIDINE KINASE"/>
    <property type="match status" value="1"/>
</dbReference>
<evidence type="ECO:0000256" key="17">
    <source>
        <dbReference type="SAM" id="Phobius"/>
    </source>
</evidence>
<dbReference type="PROSITE" id="PS50885">
    <property type="entry name" value="HAMP"/>
    <property type="match status" value="1"/>
</dbReference>
<keyword evidence="21" id="KW-1185">Reference proteome</keyword>
<dbReference type="InterPro" id="IPR050398">
    <property type="entry name" value="HssS/ArlS-like"/>
</dbReference>
<dbReference type="SMART" id="SM00387">
    <property type="entry name" value="HATPase_c"/>
    <property type="match status" value="1"/>
</dbReference>
<keyword evidence="14 17" id="KW-0472">Membrane</keyword>
<dbReference type="Pfam" id="PF02518">
    <property type="entry name" value="HATPase_c"/>
    <property type="match status" value="1"/>
</dbReference>
<evidence type="ECO:0000256" key="1">
    <source>
        <dbReference type="ARBA" id="ARBA00000085"/>
    </source>
</evidence>
<evidence type="ECO:0000256" key="10">
    <source>
        <dbReference type="ARBA" id="ARBA00022840"/>
    </source>
</evidence>
<gene>
    <name evidence="20" type="ORF">J2Z70_003423</name>
</gene>
<reference evidence="20 21" key="1">
    <citation type="submission" date="2021-03" db="EMBL/GenBank/DDBJ databases">
        <title>Genomic Encyclopedia of Type Strains, Phase IV (KMG-IV): sequencing the most valuable type-strain genomes for metagenomic binning, comparative biology and taxonomic classification.</title>
        <authorList>
            <person name="Goeker M."/>
        </authorList>
    </citation>
    <scope>NUCLEOTIDE SEQUENCE [LARGE SCALE GENOMIC DNA]</scope>
    <source>
        <strain evidence="20 21">DSM 101953</strain>
    </source>
</reference>
<dbReference type="Gene3D" id="1.10.287.130">
    <property type="match status" value="1"/>
</dbReference>
<keyword evidence="5" id="KW-0597">Phosphoprotein</keyword>
<evidence type="ECO:0000313" key="21">
    <source>
        <dbReference type="Proteomes" id="UP000773462"/>
    </source>
</evidence>
<dbReference type="CDD" id="cd00075">
    <property type="entry name" value="HATPase"/>
    <property type="match status" value="1"/>
</dbReference>
<dbReference type="Proteomes" id="UP000773462">
    <property type="component" value="Unassembled WGS sequence"/>
</dbReference>
<dbReference type="PANTHER" id="PTHR45528">
    <property type="entry name" value="SENSOR HISTIDINE KINASE CPXA"/>
    <property type="match status" value="1"/>
</dbReference>
<dbReference type="SMART" id="SM00388">
    <property type="entry name" value="HisKA"/>
    <property type="match status" value="1"/>
</dbReference>
<dbReference type="InterPro" id="IPR003661">
    <property type="entry name" value="HisK_dim/P_dom"/>
</dbReference>
<dbReference type="SUPFAM" id="SSF158472">
    <property type="entry name" value="HAMP domain-like"/>
    <property type="match status" value="1"/>
</dbReference>
<evidence type="ECO:0000256" key="16">
    <source>
        <dbReference type="ARBA" id="ARBA00040841"/>
    </source>
</evidence>
<dbReference type="EC" id="2.7.13.3" evidence="3"/>
<name>A0ABS4NT90_9BACL</name>
<evidence type="ECO:0000256" key="12">
    <source>
        <dbReference type="ARBA" id="ARBA00023012"/>
    </source>
</evidence>
<keyword evidence="8" id="KW-0547">Nucleotide-binding</keyword>
<dbReference type="CDD" id="cd00082">
    <property type="entry name" value="HisKA"/>
    <property type="match status" value="1"/>
</dbReference>
<dbReference type="PRINTS" id="PR00344">
    <property type="entry name" value="BCTRLSENSOR"/>
</dbReference>
<evidence type="ECO:0000256" key="7">
    <source>
        <dbReference type="ARBA" id="ARBA00022692"/>
    </source>
</evidence>
<evidence type="ECO:0000313" key="20">
    <source>
        <dbReference type="EMBL" id="MBP2113264.1"/>
    </source>
</evidence>
<evidence type="ECO:0000256" key="9">
    <source>
        <dbReference type="ARBA" id="ARBA00022777"/>
    </source>
</evidence>
<proteinExistence type="predicted"/>
<dbReference type="InterPro" id="IPR036890">
    <property type="entry name" value="HATPase_C_sf"/>
</dbReference>
<dbReference type="SUPFAM" id="SSF47384">
    <property type="entry name" value="Homodimeric domain of signal transducing histidine kinase"/>
    <property type="match status" value="1"/>
</dbReference>
<dbReference type="CDD" id="cd06225">
    <property type="entry name" value="HAMP"/>
    <property type="match status" value="1"/>
</dbReference>
<accession>A0ABS4NT90</accession>
<evidence type="ECO:0000256" key="11">
    <source>
        <dbReference type="ARBA" id="ARBA00022989"/>
    </source>
</evidence>
<comment type="caution">
    <text evidence="20">The sequence shown here is derived from an EMBL/GenBank/DDBJ whole genome shotgun (WGS) entry which is preliminary data.</text>
</comment>
<protein>
    <recommendedName>
        <fullName evidence="16">Heme sensor protein HssS</fullName>
        <ecNumber evidence="3">2.7.13.3</ecNumber>
    </recommendedName>
</protein>
<keyword evidence="13" id="KW-0843">Virulence</keyword>
<evidence type="ECO:0000256" key="2">
    <source>
        <dbReference type="ARBA" id="ARBA00004651"/>
    </source>
</evidence>
<dbReference type="InterPro" id="IPR003660">
    <property type="entry name" value="HAMP_dom"/>
</dbReference>
<evidence type="ECO:0000259" key="18">
    <source>
        <dbReference type="PROSITE" id="PS50109"/>
    </source>
</evidence>
<feature type="domain" description="HAMP" evidence="19">
    <location>
        <begin position="72"/>
        <end position="125"/>
    </location>
</feature>
<dbReference type="InterPro" id="IPR036097">
    <property type="entry name" value="HisK_dim/P_sf"/>
</dbReference>
<feature type="transmembrane region" description="Helical" evidence="17">
    <location>
        <begin position="9"/>
        <end position="36"/>
    </location>
</feature>
<evidence type="ECO:0000256" key="5">
    <source>
        <dbReference type="ARBA" id="ARBA00022553"/>
    </source>
</evidence>